<evidence type="ECO:0000256" key="2">
    <source>
        <dbReference type="ARBA" id="ARBA00005254"/>
    </source>
</evidence>
<dbReference type="EMBL" id="BOMI01000188">
    <property type="protein sequence ID" value="GID80198.1"/>
    <property type="molecule type" value="Genomic_DNA"/>
</dbReference>
<evidence type="ECO:0000256" key="4">
    <source>
        <dbReference type="ARBA" id="ARBA00023098"/>
    </source>
</evidence>
<gene>
    <name evidence="7" type="primary">echA21</name>
    <name evidence="7" type="ORF">Ade02nite_88390</name>
</gene>
<evidence type="ECO:0000256" key="5">
    <source>
        <dbReference type="ARBA" id="ARBA00023235"/>
    </source>
</evidence>
<dbReference type="CDD" id="cd06558">
    <property type="entry name" value="crotonase-like"/>
    <property type="match status" value="1"/>
</dbReference>
<dbReference type="InterPro" id="IPR014748">
    <property type="entry name" value="Enoyl-CoA_hydra_C"/>
</dbReference>
<dbReference type="InterPro" id="IPR001753">
    <property type="entry name" value="Enoyl-CoA_hydra/iso"/>
</dbReference>
<comment type="similarity">
    <text evidence="2 6">Belongs to the enoyl-CoA hydratase/isomerase family.</text>
</comment>
<accession>A0ABQ3YJL7</accession>
<dbReference type="SUPFAM" id="SSF52096">
    <property type="entry name" value="ClpP/crotonase"/>
    <property type="match status" value="1"/>
</dbReference>
<dbReference type="Gene3D" id="3.90.226.10">
    <property type="entry name" value="2-enoyl-CoA Hydratase, Chain A, domain 1"/>
    <property type="match status" value="1"/>
</dbReference>
<dbReference type="Gene3D" id="1.10.12.10">
    <property type="entry name" value="Lyase 2-enoyl-coa Hydratase, Chain A, domain 2"/>
    <property type="match status" value="1"/>
</dbReference>
<protein>
    <submittedName>
        <fullName evidence="7">Enoyl-CoA hydratase</fullName>
    </submittedName>
</protein>
<keyword evidence="5" id="KW-0413">Isomerase</keyword>
<dbReference type="InterPro" id="IPR029045">
    <property type="entry name" value="ClpP/crotonase-like_dom_sf"/>
</dbReference>
<keyword evidence="8" id="KW-1185">Reference proteome</keyword>
<keyword evidence="4" id="KW-0443">Lipid metabolism</keyword>
<organism evidence="7 8">
    <name type="scientific">Paractinoplanes deccanensis</name>
    <dbReference type="NCBI Taxonomy" id="113561"/>
    <lineage>
        <taxon>Bacteria</taxon>
        <taxon>Bacillati</taxon>
        <taxon>Actinomycetota</taxon>
        <taxon>Actinomycetes</taxon>
        <taxon>Micromonosporales</taxon>
        <taxon>Micromonosporaceae</taxon>
        <taxon>Paractinoplanes</taxon>
    </lineage>
</organism>
<keyword evidence="3" id="KW-0276">Fatty acid metabolism</keyword>
<evidence type="ECO:0000256" key="3">
    <source>
        <dbReference type="ARBA" id="ARBA00022832"/>
    </source>
</evidence>
<evidence type="ECO:0000313" key="7">
    <source>
        <dbReference type="EMBL" id="GID80198.1"/>
    </source>
</evidence>
<evidence type="ECO:0000313" key="8">
    <source>
        <dbReference type="Proteomes" id="UP000609879"/>
    </source>
</evidence>
<reference evidence="7 8" key="1">
    <citation type="submission" date="2021-01" db="EMBL/GenBank/DDBJ databases">
        <title>Whole genome shotgun sequence of Actinoplanes deccanensis NBRC 13994.</title>
        <authorList>
            <person name="Komaki H."/>
            <person name="Tamura T."/>
        </authorList>
    </citation>
    <scope>NUCLEOTIDE SEQUENCE [LARGE SCALE GENOMIC DNA]</scope>
    <source>
        <strain evidence="7 8">NBRC 13994</strain>
    </source>
</reference>
<dbReference type="PANTHER" id="PTHR43149">
    <property type="entry name" value="ENOYL-COA HYDRATASE"/>
    <property type="match status" value="1"/>
</dbReference>
<dbReference type="InterPro" id="IPR045002">
    <property type="entry name" value="Ech1-like"/>
</dbReference>
<comment type="pathway">
    <text evidence="1">Lipid metabolism; fatty acid beta-oxidation.</text>
</comment>
<dbReference type="Proteomes" id="UP000609879">
    <property type="component" value="Unassembled WGS sequence"/>
</dbReference>
<evidence type="ECO:0000256" key="1">
    <source>
        <dbReference type="ARBA" id="ARBA00005005"/>
    </source>
</evidence>
<dbReference type="PROSITE" id="PS00166">
    <property type="entry name" value="ENOYL_COA_HYDRATASE"/>
    <property type="match status" value="1"/>
</dbReference>
<dbReference type="Pfam" id="PF00378">
    <property type="entry name" value="ECH_1"/>
    <property type="match status" value="1"/>
</dbReference>
<proteinExistence type="inferred from homology"/>
<dbReference type="PANTHER" id="PTHR43149:SF1">
    <property type="entry name" value="DELTA(3,5)-DELTA(2,4)-DIENOYL-COA ISOMERASE, MITOCHONDRIAL"/>
    <property type="match status" value="1"/>
</dbReference>
<evidence type="ECO:0000256" key="6">
    <source>
        <dbReference type="RuleBase" id="RU003707"/>
    </source>
</evidence>
<name>A0ABQ3YJL7_9ACTN</name>
<comment type="caution">
    <text evidence="7">The sequence shown here is derived from an EMBL/GenBank/DDBJ whole genome shotgun (WGS) entry which is preliminary data.</text>
</comment>
<dbReference type="InterPro" id="IPR018376">
    <property type="entry name" value="Enoyl-CoA_hyd/isom_CS"/>
</dbReference>
<sequence>MDLDGAVATVTITGTAAGNALGGAAFGAIPATLDSLAADDRVGAIVLRGAGDTFSVGLDLRWYLPAYRRVERSGDERAAARRALHRQTRTLQRAVTAVEECPVPVVAAVAGQCVGAALELVTACDLRIASADAVFIAAEVDIGVVADLGLLQRLPRIVGAGATADLALTGREVDAAEALRLGLVSRVADEPAVLYPLAAATAARIARAERHVTAGIKQVLRASRDLSVEQGLALSAVWSAAFLPSTGFADRLRDRMATTAERSAP</sequence>